<organism evidence="1 2">
    <name type="scientific">Protopolystoma xenopodis</name>
    <dbReference type="NCBI Taxonomy" id="117903"/>
    <lineage>
        <taxon>Eukaryota</taxon>
        <taxon>Metazoa</taxon>
        <taxon>Spiralia</taxon>
        <taxon>Lophotrochozoa</taxon>
        <taxon>Platyhelminthes</taxon>
        <taxon>Monogenea</taxon>
        <taxon>Polyopisthocotylea</taxon>
        <taxon>Polystomatidea</taxon>
        <taxon>Polystomatidae</taxon>
        <taxon>Protopolystoma</taxon>
    </lineage>
</organism>
<evidence type="ECO:0000313" key="1">
    <source>
        <dbReference type="EMBL" id="VEL30278.1"/>
    </source>
</evidence>
<dbReference type="EMBL" id="CAAALY010110927">
    <property type="protein sequence ID" value="VEL30278.1"/>
    <property type="molecule type" value="Genomic_DNA"/>
</dbReference>
<dbReference type="Proteomes" id="UP000784294">
    <property type="component" value="Unassembled WGS sequence"/>
</dbReference>
<dbReference type="AlphaFoldDB" id="A0A448X7U3"/>
<accession>A0A448X7U3</accession>
<proteinExistence type="predicted"/>
<comment type="caution">
    <text evidence="1">The sequence shown here is derived from an EMBL/GenBank/DDBJ whole genome shotgun (WGS) entry which is preliminary data.</text>
</comment>
<sequence>MRLGTITEELDERLCAWQFDVQCIVEVQRRNAICRAMEGFALFRHAHNDRENYWILLPPTRNVLPPCATASRPPYITAMIPKSVLIHTGNVQAKL</sequence>
<reference evidence="1" key="1">
    <citation type="submission" date="2018-11" db="EMBL/GenBank/DDBJ databases">
        <authorList>
            <consortium name="Pathogen Informatics"/>
        </authorList>
    </citation>
    <scope>NUCLEOTIDE SEQUENCE</scope>
</reference>
<evidence type="ECO:0000313" key="2">
    <source>
        <dbReference type="Proteomes" id="UP000784294"/>
    </source>
</evidence>
<keyword evidence="2" id="KW-1185">Reference proteome</keyword>
<protein>
    <submittedName>
        <fullName evidence="1">Uncharacterized protein</fullName>
    </submittedName>
</protein>
<gene>
    <name evidence="1" type="ORF">PXEA_LOCUS23718</name>
</gene>
<name>A0A448X7U3_9PLAT</name>